<dbReference type="PANTHER" id="PTHR33096:SF1">
    <property type="entry name" value="CXC1-LIKE CYSTEINE CLUSTER ASSOCIATED WITH KDZ TRANSPOSASES DOMAIN-CONTAINING PROTEIN"/>
    <property type="match status" value="1"/>
</dbReference>
<comment type="caution">
    <text evidence="1">The sequence shown here is derived from an EMBL/GenBank/DDBJ whole genome shotgun (WGS) entry which is preliminary data.</text>
</comment>
<dbReference type="OrthoDB" id="3364670at2759"/>
<name>A0A9P5U3A1_9AGAR</name>
<proteinExistence type="predicted"/>
<evidence type="ECO:0000313" key="2">
    <source>
        <dbReference type="Proteomes" id="UP000772434"/>
    </source>
</evidence>
<keyword evidence="2" id="KW-1185">Reference proteome</keyword>
<dbReference type="AlphaFoldDB" id="A0A9P5U3A1"/>
<reference evidence="1" key="1">
    <citation type="submission" date="2020-11" db="EMBL/GenBank/DDBJ databases">
        <authorList>
            <consortium name="DOE Joint Genome Institute"/>
            <person name="Ahrendt S."/>
            <person name="Riley R."/>
            <person name="Andreopoulos W."/>
            <person name="Labutti K."/>
            <person name="Pangilinan J."/>
            <person name="Ruiz-Duenas F.J."/>
            <person name="Barrasa J.M."/>
            <person name="Sanchez-Garcia M."/>
            <person name="Camarero S."/>
            <person name="Miyauchi S."/>
            <person name="Serrano A."/>
            <person name="Linde D."/>
            <person name="Babiker R."/>
            <person name="Drula E."/>
            <person name="Ayuso-Fernandez I."/>
            <person name="Pacheco R."/>
            <person name="Padilla G."/>
            <person name="Ferreira P."/>
            <person name="Barriuso J."/>
            <person name="Kellner H."/>
            <person name="Castanera R."/>
            <person name="Alfaro M."/>
            <person name="Ramirez L."/>
            <person name="Pisabarro A.G."/>
            <person name="Kuo A."/>
            <person name="Tritt A."/>
            <person name="Lipzen A."/>
            <person name="He G."/>
            <person name="Yan M."/>
            <person name="Ng V."/>
            <person name="Cullen D."/>
            <person name="Martin F."/>
            <person name="Rosso M.-N."/>
            <person name="Henrissat B."/>
            <person name="Hibbett D."/>
            <person name="Martinez A.T."/>
            <person name="Grigoriev I.V."/>
        </authorList>
    </citation>
    <scope>NUCLEOTIDE SEQUENCE</scope>
    <source>
        <strain evidence="1">AH 40177</strain>
    </source>
</reference>
<accession>A0A9P5U3A1</accession>
<dbReference type="Proteomes" id="UP000772434">
    <property type="component" value="Unassembled WGS sequence"/>
</dbReference>
<dbReference type="InterPro" id="IPR040521">
    <property type="entry name" value="KDZ"/>
</dbReference>
<dbReference type="EMBL" id="JADNRY010000124">
    <property type="protein sequence ID" value="KAF9064382.1"/>
    <property type="molecule type" value="Genomic_DNA"/>
</dbReference>
<sequence>MTSPGERQHYAFVLIDTLFKYLLRSYTIGLLYDIACSTHRSCWGFLDKFLDLIAFAISIFHAYNHGWGCQCIYHPRKCKWFGLSDGEGCERFWHSISKLIAYLRVCGVSLHVI</sequence>
<protein>
    <submittedName>
        <fullName evidence="1">Uncharacterized protein</fullName>
    </submittedName>
</protein>
<dbReference type="PANTHER" id="PTHR33096">
    <property type="entry name" value="CXC2 DOMAIN-CONTAINING PROTEIN"/>
    <property type="match status" value="1"/>
</dbReference>
<evidence type="ECO:0000313" key="1">
    <source>
        <dbReference type="EMBL" id="KAF9064382.1"/>
    </source>
</evidence>
<organism evidence="1 2">
    <name type="scientific">Rhodocollybia butyracea</name>
    <dbReference type="NCBI Taxonomy" id="206335"/>
    <lineage>
        <taxon>Eukaryota</taxon>
        <taxon>Fungi</taxon>
        <taxon>Dikarya</taxon>
        <taxon>Basidiomycota</taxon>
        <taxon>Agaricomycotina</taxon>
        <taxon>Agaricomycetes</taxon>
        <taxon>Agaricomycetidae</taxon>
        <taxon>Agaricales</taxon>
        <taxon>Marasmiineae</taxon>
        <taxon>Omphalotaceae</taxon>
        <taxon>Rhodocollybia</taxon>
    </lineage>
</organism>
<gene>
    <name evidence="1" type="ORF">BDP27DRAFT_1384765</name>
</gene>
<dbReference type="Pfam" id="PF18758">
    <property type="entry name" value="KDZ"/>
    <property type="match status" value="1"/>
</dbReference>